<dbReference type="Proteomes" id="UP000291469">
    <property type="component" value="Chromosome"/>
</dbReference>
<dbReference type="InterPro" id="IPR036409">
    <property type="entry name" value="Aldolase_II/adducin_N_sf"/>
</dbReference>
<feature type="domain" description="Class II aldolase/adducin N-terminal" evidence="3">
    <location>
        <begin position="11"/>
        <end position="184"/>
    </location>
</feature>
<dbReference type="SUPFAM" id="SSF53639">
    <property type="entry name" value="AraD/HMP-PK domain-like"/>
    <property type="match status" value="1"/>
</dbReference>
<dbReference type="EMBL" id="CP036402">
    <property type="protein sequence ID" value="QBI18627.1"/>
    <property type="molecule type" value="Genomic_DNA"/>
</dbReference>
<dbReference type="GO" id="GO:0019323">
    <property type="term" value="P:pentose catabolic process"/>
    <property type="evidence" value="ECO:0007669"/>
    <property type="project" value="TreeGrafter"/>
</dbReference>
<dbReference type="InterPro" id="IPR050197">
    <property type="entry name" value="Aldolase_class_II_sugar_metab"/>
</dbReference>
<keyword evidence="5" id="KW-1185">Reference proteome</keyword>
<keyword evidence="1" id="KW-0479">Metal-binding</keyword>
<evidence type="ECO:0000256" key="2">
    <source>
        <dbReference type="ARBA" id="ARBA00023239"/>
    </source>
</evidence>
<dbReference type="Gene3D" id="3.40.225.10">
    <property type="entry name" value="Class II aldolase/adducin N-terminal domain"/>
    <property type="match status" value="1"/>
</dbReference>
<dbReference type="GO" id="GO:0005829">
    <property type="term" value="C:cytosol"/>
    <property type="evidence" value="ECO:0007669"/>
    <property type="project" value="TreeGrafter"/>
</dbReference>
<dbReference type="KEGG" id="erz:ER308_02975"/>
<dbReference type="PANTHER" id="PTHR22789">
    <property type="entry name" value="FUCULOSE PHOSPHATE ALDOLASE"/>
    <property type="match status" value="1"/>
</dbReference>
<evidence type="ECO:0000313" key="5">
    <source>
        <dbReference type="Proteomes" id="UP000291469"/>
    </source>
</evidence>
<sequence>MTSRNGAGARARLVAHAQRLVPDDLAVGTSGNLSVRLGDEILITPGGMPYDGMTPADIVRIDERGAPADPRRRPSSELPMHRLAYEVSGAGAVVHTHSSYATAVACALDELPAVHYLLAAVGGTVPVVPYATFGSDELAHHMARGLAGRRAVLLGNHGVLTVGATLEEAYGHAVTVEWCAALYHRASQLGSPRILDDAEIEHVGERFRSLGYLAHQQGER</sequence>
<dbReference type="GO" id="GO:0046872">
    <property type="term" value="F:metal ion binding"/>
    <property type="evidence" value="ECO:0007669"/>
    <property type="project" value="UniProtKB-KW"/>
</dbReference>
<dbReference type="PANTHER" id="PTHR22789:SF0">
    <property type="entry name" value="3-OXO-TETRONATE 4-PHOSPHATE DECARBOXYLASE-RELATED"/>
    <property type="match status" value="1"/>
</dbReference>
<reference evidence="4 5" key="1">
    <citation type="submission" date="2019-01" db="EMBL/GenBank/DDBJ databases">
        <title>Egibacter rhizosphaerae EGI 80759T.</title>
        <authorList>
            <person name="Chen D.-D."/>
            <person name="Tian Y."/>
            <person name="Jiao J.-Y."/>
            <person name="Zhang X.-T."/>
            <person name="Zhang Y.-G."/>
            <person name="Zhang Y."/>
            <person name="Xiao M."/>
            <person name="Shu W.-S."/>
            <person name="Li W.-J."/>
        </authorList>
    </citation>
    <scope>NUCLEOTIDE SEQUENCE [LARGE SCALE GENOMIC DNA]</scope>
    <source>
        <strain evidence="4 5">EGI 80759</strain>
    </source>
</reference>
<evidence type="ECO:0000313" key="4">
    <source>
        <dbReference type="EMBL" id="QBI18627.1"/>
    </source>
</evidence>
<dbReference type="GO" id="GO:0016832">
    <property type="term" value="F:aldehyde-lyase activity"/>
    <property type="evidence" value="ECO:0007669"/>
    <property type="project" value="TreeGrafter"/>
</dbReference>
<organism evidence="4 5">
    <name type="scientific">Egibacter rhizosphaerae</name>
    <dbReference type="NCBI Taxonomy" id="1670831"/>
    <lineage>
        <taxon>Bacteria</taxon>
        <taxon>Bacillati</taxon>
        <taxon>Actinomycetota</taxon>
        <taxon>Nitriliruptoria</taxon>
        <taxon>Egibacterales</taxon>
        <taxon>Egibacteraceae</taxon>
        <taxon>Egibacter</taxon>
    </lineage>
</organism>
<dbReference type="InterPro" id="IPR001303">
    <property type="entry name" value="Aldolase_II/adducin_N"/>
</dbReference>
<dbReference type="SMART" id="SM01007">
    <property type="entry name" value="Aldolase_II"/>
    <property type="match status" value="1"/>
</dbReference>
<dbReference type="OrthoDB" id="9786287at2"/>
<accession>A0A411YBU5</accession>
<evidence type="ECO:0000256" key="1">
    <source>
        <dbReference type="ARBA" id="ARBA00022723"/>
    </source>
</evidence>
<proteinExistence type="predicted"/>
<dbReference type="Pfam" id="PF00596">
    <property type="entry name" value="Aldolase_II"/>
    <property type="match status" value="1"/>
</dbReference>
<keyword evidence="2" id="KW-0456">Lyase</keyword>
<dbReference type="RefSeq" id="WP_131153625.1">
    <property type="nucleotide sequence ID" value="NZ_CP036402.1"/>
</dbReference>
<name>A0A411YBU5_9ACTN</name>
<dbReference type="AlphaFoldDB" id="A0A411YBU5"/>
<gene>
    <name evidence="4" type="ORF">ER308_02975</name>
</gene>
<evidence type="ECO:0000259" key="3">
    <source>
        <dbReference type="SMART" id="SM01007"/>
    </source>
</evidence>
<protein>
    <submittedName>
        <fullName evidence="4">Class II aldolase/adducin family protein</fullName>
    </submittedName>
</protein>